<dbReference type="Proteomes" id="UP000181942">
    <property type="component" value="Unassembled WGS sequence"/>
</dbReference>
<dbReference type="Gene3D" id="3.40.50.1980">
    <property type="entry name" value="Nitrogenase molybdenum iron protein domain"/>
    <property type="match status" value="1"/>
</dbReference>
<dbReference type="SUPFAM" id="SSF53807">
    <property type="entry name" value="Helical backbone' metal receptor"/>
    <property type="match status" value="1"/>
</dbReference>
<accession>A0A1I2K0F7</accession>
<dbReference type="InterPro" id="IPR002491">
    <property type="entry name" value="ABC_transptr_periplasmic_BD"/>
</dbReference>
<protein>
    <submittedName>
        <fullName evidence="2">Substrate-binding protein</fullName>
    </submittedName>
</protein>
<organism evidence="2 3">
    <name type="scientific">Streptomyces mirabilis</name>
    <dbReference type="NCBI Taxonomy" id="68239"/>
    <lineage>
        <taxon>Bacteria</taxon>
        <taxon>Bacillati</taxon>
        <taxon>Actinomycetota</taxon>
        <taxon>Actinomycetes</taxon>
        <taxon>Kitasatosporales</taxon>
        <taxon>Streptomycetaceae</taxon>
        <taxon>Streptomyces</taxon>
    </lineage>
</organism>
<evidence type="ECO:0000313" key="3">
    <source>
        <dbReference type="Proteomes" id="UP000181942"/>
    </source>
</evidence>
<name>A0A1I2K0F7_9ACTN</name>
<sequence length="99" mass="10507">MSLNQGTTEIMLSLGLADRMAGTAIWTDPVMKGLEKANGKVPRLADDAPSFEKALDAEPDFVTASFASTLAKGDRASSSLRGTRRCPRSLCCRSTNPAC</sequence>
<dbReference type="EMBL" id="FONR01000009">
    <property type="protein sequence ID" value="SFF60625.1"/>
    <property type="molecule type" value="Genomic_DNA"/>
</dbReference>
<reference evidence="2 3" key="1">
    <citation type="submission" date="2016-10" db="EMBL/GenBank/DDBJ databases">
        <authorList>
            <person name="de Groot N.N."/>
        </authorList>
    </citation>
    <scope>NUCLEOTIDE SEQUENCE [LARGE SCALE GENOMIC DNA]</scope>
    <source>
        <strain evidence="2 3">OK461</strain>
    </source>
</reference>
<evidence type="ECO:0000259" key="1">
    <source>
        <dbReference type="PROSITE" id="PS50983"/>
    </source>
</evidence>
<feature type="domain" description="Fe/B12 periplasmic-binding" evidence="1">
    <location>
        <begin position="1"/>
        <end position="99"/>
    </location>
</feature>
<dbReference type="AlphaFoldDB" id="A0A1I2K0F7"/>
<evidence type="ECO:0000313" key="2">
    <source>
        <dbReference type="EMBL" id="SFF60625.1"/>
    </source>
</evidence>
<dbReference type="PROSITE" id="PS50983">
    <property type="entry name" value="FE_B12_PBP"/>
    <property type="match status" value="1"/>
</dbReference>
<proteinExistence type="predicted"/>
<gene>
    <name evidence="2" type="ORF">SAMN02787118_109220</name>
</gene>